<evidence type="ECO:0000313" key="4">
    <source>
        <dbReference type="Proteomes" id="UP000179183"/>
    </source>
</evidence>
<gene>
    <name evidence="3" type="ORF">A3D34_00185</name>
</gene>
<dbReference type="Gene3D" id="3.40.630.30">
    <property type="match status" value="1"/>
</dbReference>
<evidence type="ECO:0000256" key="1">
    <source>
        <dbReference type="SAM" id="MobiDB-lite"/>
    </source>
</evidence>
<feature type="region of interest" description="Disordered" evidence="1">
    <location>
        <begin position="145"/>
        <end position="164"/>
    </location>
</feature>
<dbReference type="Proteomes" id="UP000179183">
    <property type="component" value="Unassembled WGS sequence"/>
</dbReference>
<sequence>MNLENFPNLKPDSQELKDSCIVEIYDPKKISWNEIKEDILRVEISAFGEEKAFDEEMLQEAFENPDSIVIMTRDAKTNRIVGFTYAEPTVTAYPEEYPEREISEDTAYISDSAFEDLYQGHGLISPMMEELENQLVQRGFSFMERDSADSKRDENSNEETYAEKVRKNYGDRIVREEHHDSEYGPQVFFRIKLRRSGKN</sequence>
<organism evidence="3 4">
    <name type="scientific">Candidatus Staskawiczbacteria bacterium RIFCSPHIGHO2_02_FULL_33_16</name>
    <dbReference type="NCBI Taxonomy" id="1802204"/>
    <lineage>
        <taxon>Bacteria</taxon>
        <taxon>Candidatus Staskawicziibacteriota</taxon>
    </lineage>
</organism>
<dbReference type="AlphaFoldDB" id="A0A1G2HT91"/>
<comment type="caution">
    <text evidence="3">The sequence shown here is derived from an EMBL/GenBank/DDBJ whole genome shotgun (WGS) entry which is preliminary data.</text>
</comment>
<feature type="domain" description="N-acetyltransferase" evidence="2">
    <location>
        <begin position="49"/>
        <end position="142"/>
    </location>
</feature>
<dbReference type="EMBL" id="MHOQ01000042">
    <property type="protein sequence ID" value="OGZ65619.1"/>
    <property type="molecule type" value="Genomic_DNA"/>
</dbReference>
<evidence type="ECO:0000313" key="3">
    <source>
        <dbReference type="EMBL" id="OGZ65619.1"/>
    </source>
</evidence>
<dbReference type="InterPro" id="IPR000182">
    <property type="entry name" value="GNAT_dom"/>
</dbReference>
<dbReference type="GO" id="GO:0016747">
    <property type="term" value="F:acyltransferase activity, transferring groups other than amino-acyl groups"/>
    <property type="evidence" value="ECO:0007669"/>
    <property type="project" value="InterPro"/>
</dbReference>
<protein>
    <recommendedName>
        <fullName evidence="2">N-acetyltransferase domain-containing protein</fullName>
    </recommendedName>
</protein>
<dbReference type="Pfam" id="PF00583">
    <property type="entry name" value="Acetyltransf_1"/>
    <property type="match status" value="1"/>
</dbReference>
<reference evidence="3 4" key="1">
    <citation type="journal article" date="2016" name="Nat. Commun.">
        <title>Thousands of microbial genomes shed light on interconnected biogeochemical processes in an aquifer system.</title>
        <authorList>
            <person name="Anantharaman K."/>
            <person name="Brown C.T."/>
            <person name="Hug L.A."/>
            <person name="Sharon I."/>
            <person name="Castelle C.J."/>
            <person name="Probst A.J."/>
            <person name="Thomas B.C."/>
            <person name="Singh A."/>
            <person name="Wilkins M.J."/>
            <person name="Karaoz U."/>
            <person name="Brodie E.L."/>
            <person name="Williams K.H."/>
            <person name="Hubbard S.S."/>
            <person name="Banfield J.F."/>
        </authorList>
    </citation>
    <scope>NUCLEOTIDE SEQUENCE [LARGE SCALE GENOMIC DNA]</scope>
</reference>
<evidence type="ECO:0000259" key="2">
    <source>
        <dbReference type="Pfam" id="PF00583"/>
    </source>
</evidence>
<proteinExistence type="predicted"/>
<dbReference type="InterPro" id="IPR016181">
    <property type="entry name" value="Acyl_CoA_acyltransferase"/>
</dbReference>
<accession>A0A1G2HT91</accession>
<dbReference type="SUPFAM" id="SSF55729">
    <property type="entry name" value="Acyl-CoA N-acyltransferases (Nat)"/>
    <property type="match status" value="1"/>
</dbReference>
<name>A0A1G2HT91_9BACT</name>